<evidence type="ECO:0000256" key="1">
    <source>
        <dbReference type="ARBA" id="ARBA00023054"/>
    </source>
</evidence>
<evidence type="ECO:0000313" key="4">
    <source>
        <dbReference type="EMBL" id="ESN95015.1"/>
    </source>
</evidence>
<dbReference type="OMA" id="VETSWKP"/>
<dbReference type="EnsemblMetazoa" id="HelroT87285">
    <property type="protein sequence ID" value="HelroP87285"/>
    <property type="gene ID" value="HelroG87285"/>
</dbReference>
<evidence type="ECO:0000256" key="2">
    <source>
        <dbReference type="SAM" id="Coils"/>
    </source>
</evidence>
<feature type="coiled-coil region" evidence="2">
    <location>
        <begin position="14"/>
        <end position="52"/>
    </location>
</feature>
<keyword evidence="6" id="KW-1185">Reference proteome</keyword>
<dbReference type="AlphaFoldDB" id="T1G6N6"/>
<reference evidence="5" key="3">
    <citation type="submission" date="2015-06" db="UniProtKB">
        <authorList>
            <consortium name="EnsemblMetazoa"/>
        </authorList>
    </citation>
    <scope>IDENTIFICATION</scope>
</reference>
<name>T1G6N6_HELRO</name>
<feature type="compositionally biased region" description="Polar residues" evidence="3">
    <location>
        <begin position="387"/>
        <end position="398"/>
    </location>
</feature>
<dbReference type="InParanoid" id="T1G6N6"/>
<accession>T1G6N6</accession>
<sequence length="398" mass="45710">MNATRRLHQASSSLASVKEQLVSATKQRDSLMEELSCLERDHRAQIEQMKEAHETDKMMLLKEEAMRRTMLMEQATKQHLEEMHALRVSHSTKLDEVQQSSARLIQMKEMKLNEEMNSMTKNHEQTKKVEEITMRFEQMKLTMHERVECLRAECDSMRHRESSFMESCQQEAQMHVQNCLARYKHLPQEIESLKAVLDLKNKEMHALRMQNMELMKEVCVRACVKKMLKTLEQKLENLQAIADMRADQEKVSAEKYQILFRKLERETKANKRLSMDKEELMYKLSTSLSSTPNNSSLNVAPTATTTATTTMLSSVQKRQLLQNNNNNFPFSMSASYTSGVTPLGFLKNNNNNNNVAGSKASCKSAPNNNNNNSNNSNNNKNDDNDDFPTSTTPGVLFV</sequence>
<evidence type="ECO:0000313" key="6">
    <source>
        <dbReference type="Proteomes" id="UP000015101"/>
    </source>
</evidence>
<feature type="coiled-coil region" evidence="2">
    <location>
        <begin position="190"/>
        <end position="248"/>
    </location>
</feature>
<dbReference type="EMBL" id="KB097552">
    <property type="protein sequence ID" value="ESN95015.1"/>
    <property type="molecule type" value="Genomic_DNA"/>
</dbReference>
<dbReference type="EMBL" id="AMQM01007025">
    <property type="status" value="NOT_ANNOTATED_CDS"/>
    <property type="molecule type" value="Genomic_DNA"/>
</dbReference>
<dbReference type="Proteomes" id="UP000015101">
    <property type="component" value="Unassembled WGS sequence"/>
</dbReference>
<reference evidence="4 6" key="2">
    <citation type="journal article" date="2013" name="Nature">
        <title>Insights into bilaterian evolution from three spiralian genomes.</title>
        <authorList>
            <person name="Simakov O."/>
            <person name="Marletaz F."/>
            <person name="Cho S.J."/>
            <person name="Edsinger-Gonzales E."/>
            <person name="Havlak P."/>
            <person name="Hellsten U."/>
            <person name="Kuo D.H."/>
            <person name="Larsson T."/>
            <person name="Lv J."/>
            <person name="Arendt D."/>
            <person name="Savage R."/>
            <person name="Osoegawa K."/>
            <person name="de Jong P."/>
            <person name="Grimwood J."/>
            <person name="Chapman J.A."/>
            <person name="Shapiro H."/>
            <person name="Aerts A."/>
            <person name="Otillar R.P."/>
            <person name="Terry A.Y."/>
            <person name="Boore J.L."/>
            <person name="Grigoriev I.V."/>
            <person name="Lindberg D.R."/>
            <person name="Seaver E.C."/>
            <person name="Weisblat D.A."/>
            <person name="Putnam N.H."/>
            <person name="Rokhsar D.S."/>
        </authorList>
    </citation>
    <scope>NUCLEOTIDE SEQUENCE</scope>
</reference>
<feature type="compositionally biased region" description="Low complexity" evidence="3">
    <location>
        <begin position="367"/>
        <end position="379"/>
    </location>
</feature>
<feature type="region of interest" description="Disordered" evidence="3">
    <location>
        <begin position="356"/>
        <end position="398"/>
    </location>
</feature>
<organism evidence="5 6">
    <name type="scientific">Helobdella robusta</name>
    <name type="common">Californian leech</name>
    <dbReference type="NCBI Taxonomy" id="6412"/>
    <lineage>
        <taxon>Eukaryota</taxon>
        <taxon>Metazoa</taxon>
        <taxon>Spiralia</taxon>
        <taxon>Lophotrochozoa</taxon>
        <taxon>Annelida</taxon>
        <taxon>Clitellata</taxon>
        <taxon>Hirudinea</taxon>
        <taxon>Rhynchobdellida</taxon>
        <taxon>Glossiphoniidae</taxon>
        <taxon>Helobdella</taxon>
    </lineage>
</organism>
<dbReference type="CTD" id="20216733"/>
<reference evidence="6" key="1">
    <citation type="submission" date="2012-12" db="EMBL/GenBank/DDBJ databases">
        <authorList>
            <person name="Hellsten U."/>
            <person name="Grimwood J."/>
            <person name="Chapman J.A."/>
            <person name="Shapiro H."/>
            <person name="Aerts A."/>
            <person name="Otillar R.P."/>
            <person name="Terry A.Y."/>
            <person name="Boore J.L."/>
            <person name="Simakov O."/>
            <person name="Marletaz F."/>
            <person name="Cho S.-J."/>
            <person name="Edsinger-Gonzales E."/>
            <person name="Havlak P."/>
            <person name="Kuo D.-H."/>
            <person name="Larsson T."/>
            <person name="Lv J."/>
            <person name="Arendt D."/>
            <person name="Savage R."/>
            <person name="Osoegawa K."/>
            <person name="de Jong P."/>
            <person name="Lindberg D.R."/>
            <person name="Seaver E.C."/>
            <person name="Weisblat D.A."/>
            <person name="Putnam N.H."/>
            <person name="Grigoriev I.V."/>
            <person name="Rokhsar D.S."/>
        </authorList>
    </citation>
    <scope>NUCLEOTIDE SEQUENCE</scope>
</reference>
<evidence type="ECO:0000313" key="5">
    <source>
        <dbReference type="EnsemblMetazoa" id="HelroP87285"/>
    </source>
</evidence>
<proteinExistence type="predicted"/>
<dbReference type="STRING" id="6412.T1G6N6"/>
<dbReference type="KEGG" id="hro:HELRODRAFT_87285"/>
<evidence type="ECO:0000256" key="3">
    <source>
        <dbReference type="SAM" id="MobiDB-lite"/>
    </source>
</evidence>
<dbReference type="GeneID" id="20216733"/>
<dbReference type="GO" id="GO:0005634">
    <property type="term" value="C:nucleus"/>
    <property type="evidence" value="ECO:0000318"/>
    <property type="project" value="GO_Central"/>
</dbReference>
<protein>
    <submittedName>
        <fullName evidence="4 5">Uncharacterized protein</fullName>
    </submittedName>
</protein>
<dbReference type="GO" id="GO:0008017">
    <property type="term" value="F:microtubule binding"/>
    <property type="evidence" value="ECO:0000318"/>
    <property type="project" value="GO_Central"/>
</dbReference>
<dbReference type="PANTHER" id="PTHR24200:SF11">
    <property type="entry name" value="TOUCAN, ISOFORM A"/>
    <property type="match status" value="1"/>
</dbReference>
<dbReference type="RefSeq" id="XP_009026844.1">
    <property type="nucleotide sequence ID" value="XM_009028596.1"/>
</dbReference>
<keyword evidence="1 2" id="KW-0175">Coiled coil</keyword>
<dbReference type="HOGENOM" id="CLU_693145_0_0_1"/>
<dbReference type="PANTHER" id="PTHR24200">
    <property type="entry name" value="TOUCAN, ISOFORM A"/>
    <property type="match status" value="1"/>
</dbReference>
<gene>
    <name evidence="5" type="primary">20216733</name>
    <name evidence="4" type="ORF">HELRODRAFT_87285</name>
</gene>
<dbReference type="OrthoDB" id="2130750at2759"/>
<dbReference type="InterPro" id="IPR051293">
    <property type="entry name" value="MTUS1/CCDC69"/>
</dbReference>